<keyword evidence="1" id="KW-0175">Coiled coil</keyword>
<feature type="coiled-coil region" evidence="1">
    <location>
        <begin position="46"/>
        <end position="73"/>
    </location>
</feature>
<reference evidence="4" key="1">
    <citation type="submission" date="2017-09" db="EMBL/GenBank/DDBJ databases">
        <title>Depth-based differentiation of microbial function through sediment-hosted aquifers and enrichment of novel symbionts in the deep terrestrial subsurface.</title>
        <authorList>
            <person name="Probst A.J."/>
            <person name="Ladd B."/>
            <person name="Jarett J.K."/>
            <person name="Geller-Mcgrath D.E."/>
            <person name="Sieber C.M.K."/>
            <person name="Emerson J.B."/>
            <person name="Anantharaman K."/>
            <person name="Thomas B.C."/>
            <person name="Malmstrom R."/>
            <person name="Stieglmeier M."/>
            <person name="Klingl A."/>
            <person name="Woyke T."/>
            <person name="Ryan C.M."/>
            <person name="Banfield J.F."/>
        </authorList>
    </citation>
    <scope>NUCLEOTIDE SEQUENCE [LARGE SCALE GENOMIC DNA]</scope>
</reference>
<dbReference type="InterPro" id="IPR043719">
    <property type="entry name" value="DUF5660"/>
</dbReference>
<dbReference type="Proteomes" id="UP000228996">
    <property type="component" value="Unassembled WGS sequence"/>
</dbReference>
<evidence type="ECO:0000313" key="3">
    <source>
        <dbReference type="EMBL" id="PIU03610.1"/>
    </source>
</evidence>
<name>A0A2M6XD60_9BACT</name>
<dbReference type="EMBL" id="PEYO01000013">
    <property type="protein sequence ID" value="PIU03610.1"/>
    <property type="molecule type" value="Genomic_DNA"/>
</dbReference>
<dbReference type="Pfam" id="PF18904">
    <property type="entry name" value="DUF5660"/>
    <property type="match status" value="1"/>
</dbReference>
<gene>
    <name evidence="3" type="ORF">COT44_02335</name>
</gene>
<comment type="caution">
    <text evidence="3">The sequence shown here is derived from an EMBL/GenBank/DDBJ whole genome shotgun (WGS) entry which is preliminary data.</text>
</comment>
<evidence type="ECO:0000256" key="1">
    <source>
        <dbReference type="SAM" id="Coils"/>
    </source>
</evidence>
<evidence type="ECO:0000313" key="4">
    <source>
        <dbReference type="Proteomes" id="UP000228996"/>
    </source>
</evidence>
<evidence type="ECO:0000259" key="2">
    <source>
        <dbReference type="Pfam" id="PF18904"/>
    </source>
</evidence>
<protein>
    <recommendedName>
        <fullName evidence="2">DUF5660 domain-containing protein</fullName>
    </recommendedName>
</protein>
<dbReference type="AlphaFoldDB" id="A0A2M6XD60"/>
<sequence>MNKYSKNDISLEILRDSLTEKQEFERKYIRSEAIRKQELLIFSNSKKETATQVTKLQEELKKLSVSVVHLNQEVQVAAIQTTIIETGTYHLTFFEKLISFVKLLTKQVEDSSNWLSMHLARGKKKSHYWGQVKKSGSKYLLSADRYMSTQAG</sequence>
<accession>A0A2M6XD60</accession>
<feature type="domain" description="DUF5660" evidence="2">
    <location>
        <begin position="45"/>
        <end position="152"/>
    </location>
</feature>
<organism evidence="3 4">
    <name type="scientific">Candidatus Shapirobacteria bacterium CG08_land_8_20_14_0_20_39_18</name>
    <dbReference type="NCBI Taxonomy" id="1974883"/>
    <lineage>
        <taxon>Bacteria</taxon>
        <taxon>Candidatus Shapironibacteriota</taxon>
    </lineage>
</organism>
<proteinExistence type="predicted"/>